<evidence type="ECO:0000256" key="7">
    <source>
        <dbReference type="ARBA" id="ARBA00023136"/>
    </source>
</evidence>
<dbReference type="InterPro" id="IPR009542">
    <property type="entry name" value="Spc1/SPCS1"/>
</dbReference>
<accession>A0A8S1F9L2</accession>
<evidence type="ECO:0000256" key="5">
    <source>
        <dbReference type="ARBA" id="ARBA00022824"/>
    </source>
</evidence>
<evidence type="ECO:0000256" key="8">
    <source>
        <dbReference type="ARBA" id="ARBA00032913"/>
    </source>
</evidence>
<dbReference type="EMBL" id="CADEPM010000007">
    <property type="protein sequence ID" value="CAB3408937.1"/>
    <property type="molecule type" value="Genomic_DNA"/>
</dbReference>
<gene>
    <name evidence="11" type="ORF">CBOVIS_LOCUS10654</name>
</gene>
<feature type="transmembrane region" description="Helical" evidence="10">
    <location>
        <begin position="53"/>
        <end position="71"/>
    </location>
</feature>
<comment type="subcellular location">
    <subcellularLocation>
        <location evidence="1">Endoplasmic reticulum membrane</location>
        <topology evidence="1">Multi-pass membrane protein</topology>
    </subcellularLocation>
</comment>
<evidence type="ECO:0000313" key="12">
    <source>
        <dbReference type="Proteomes" id="UP000494206"/>
    </source>
</evidence>
<keyword evidence="4 10" id="KW-0812">Transmembrane</keyword>
<evidence type="ECO:0000256" key="9">
    <source>
        <dbReference type="ARBA" id="ARBA00045204"/>
    </source>
</evidence>
<keyword evidence="5" id="KW-0256">Endoplasmic reticulum</keyword>
<evidence type="ECO:0000256" key="1">
    <source>
        <dbReference type="ARBA" id="ARBA00004477"/>
    </source>
</evidence>
<evidence type="ECO:0000256" key="2">
    <source>
        <dbReference type="ARBA" id="ARBA00005245"/>
    </source>
</evidence>
<dbReference type="PANTHER" id="PTHR13202">
    <property type="entry name" value="MICROSOMAL SIGNAL PEPTIDASE 12 KDA SUBUNIT"/>
    <property type="match status" value="1"/>
</dbReference>
<evidence type="ECO:0000256" key="4">
    <source>
        <dbReference type="ARBA" id="ARBA00022692"/>
    </source>
</evidence>
<dbReference type="GO" id="GO:0005787">
    <property type="term" value="C:signal peptidase complex"/>
    <property type="evidence" value="ECO:0007669"/>
    <property type="project" value="InterPro"/>
</dbReference>
<protein>
    <recommendedName>
        <fullName evidence="3">Signal peptidase complex subunit 1</fullName>
    </recommendedName>
    <alternativeName>
        <fullName evidence="8">Microsomal signal peptidase 12 kDa subunit</fullName>
    </alternativeName>
</protein>
<proteinExistence type="inferred from homology"/>
<dbReference type="Pfam" id="PF06645">
    <property type="entry name" value="SPC12"/>
    <property type="match status" value="1"/>
</dbReference>
<feature type="transmembrane region" description="Helical" evidence="10">
    <location>
        <begin position="30"/>
        <end position="47"/>
    </location>
</feature>
<sequence length="99" mass="11134">MDGLIAMLPKPIQALSTHHDFHGQKIAERIYQVVMTIAGFIGFIIGYKNQQLSHAIFFVIGAAVLTALIILPPWPFLFRKHPIVWLTPKAAQQESKKSK</sequence>
<keyword evidence="12" id="KW-1185">Reference proteome</keyword>
<comment type="similarity">
    <text evidence="2">Belongs to the SPCS1 family.</text>
</comment>
<evidence type="ECO:0000256" key="10">
    <source>
        <dbReference type="SAM" id="Phobius"/>
    </source>
</evidence>
<dbReference type="PANTHER" id="PTHR13202:SF0">
    <property type="entry name" value="SIGNAL PEPTIDASE COMPLEX SUBUNIT 1"/>
    <property type="match status" value="1"/>
</dbReference>
<dbReference type="GO" id="GO:0006465">
    <property type="term" value="P:signal peptide processing"/>
    <property type="evidence" value="ECO:0007669"/>
    <property type="project" value="InterPro"/>
</dbReference>
<dbReference type="AlphaFoldDB" id="A0A8S1F9L2"/>
<reference evidence="11 12" key="1">
    <citation type="submission" date="2020-04" db="EMBL/GenBank/DDBJ databases">
        <authorList>
            <person name="Laetsch R D."/>
            <person name="Stevens L."/>
            <person name="Kumar S."/>
            <person name="Blaxter L. M."/>
        </authorList>
    </citation>
    <scope>NUCLEOTIDE SEQUENCE [LARGE SCALE GENOMIC DNA]</scope>
</reference>
<name>A0A8S1F9L2_9PELO</name>
<keyword evidence="6 10" id="KW-1133">Transmembrane helix</keyword>
<comment type="caution">
    <text evidence="11">The sequence shown here is derived from an EMBL/GenBank/DDBJ whole genome shotgun (WGS) entry which is preliminary data.</text>
</comment>
<dbReference type="Proteomes" id="UP000494206">
    <property type="component" value="Unassembled WGS sequence"/>
</dbReference>
<evidence type="ECO:0000313" key="11">
    <source>
        <dbReference type="EMBL" id="CAB3408937.1"/>
    </source>
</evidence>
<dbReference type="GO" id="GO:0045047">
    <property type="term" value="P:protein targeting to ER"/>
    <property type="evidence" value="ECO:0007669"/>
    <property type="project" value="TreeGrafter"/>
</dbReference>
<comment type="function">
    <text evidence="9">Component of the signal peptidase complex (SPC) which catalyzes the cleavage of N-terminal signal sequences from nascent proteins as they are translocated into the lumen of the endoplasmic reticulum. Dispensable for SPC enzymatic activity.</text>
</comment>
<keyword evidence="7 10" id="KW-0472">Membrane</keyword>
<dbReference type="OrthoDB" id="263893at2759"/>
<evidence type="ECO:0000256" key="3">
    <source>
        <dbReference type="ARBA" id="ARBA00017059"/>
    </source>
</evidence>
<evidence type="ECO:0000256" key="6">
    <source>
        <dbReference type="ARBA" id="ARBA00022989"/>
    </source>
</evidence>
<organism evidence="11 12">
    <name type="scientific">Caenorhabditis bovis</name>
    <dbReference type="NCBI Taxonomy" id="2654633"/>
    <lineage>
        <taxon>Eukaryota</taxon>
        <taxon>Metazoa</taxon>
        <taxon>Ecdysozoa</taxon>
        <taxon>Nematoda</taxon>
        <taxon>Chromadorea</taxon>
        <taxon>Rhabditida</taxon>
        <taxon>Rhabditina</taxon>
        <taxon>Rhabditomorpha</taxon>
        <taxon>Rhabditoidea</taxon>
        <taxon>Rhabditidae</taxon>
        <taxon>Peloderinae</taxon>
        <taxon>Caenorhabditis</taxon>
    </lineage>
</organism>